<keyword evidence="10" id="KW-1185">Reference proteome</keyword>
<feature type="transmembrane region" description="Helical" evidence="8">
    <location>
        <begin position="58"/>
        <end position="78"/>
    </location>
</feature>
<evidence type="ECO:0000256" key="5">
    <source>
        <dbReference type="ARBA" id="ARBA00022692"/>
    </source>
</evidence>
<name>A0ABV9VUP5_9ACTN</name>
<evidence type="ECO:0000256" key="8">
    <source>
        <dbReference type="SAM" id="Phobius"/>
    </source>
</evidence>
<dbReference type="InterPro" id="IPR037294">
    <property type="entry name" value="ABC_BtuC-like"/>
</dbReference>
<evidence type="ECO:0000313" key="9">
    <source>
        <dbReference type="EMBL" id="MFC4998983.1"/>
    </source>
</evidence>
<dbReference type="PANTHER" id="PTHR30472:SF1">
    <property type="entry name" value="FE(3+) DICITRATE TRANSPORT SYSTEM PERMEASE PROTEIN FECC-RELATED"/>
    <property type="match status" value="1"/>
</dbReference>
<sequence>MSGPTPPQPPPQATAALLTTARRSPALVSGAAVPGAVVAQPAPAKRPAGLAATNARRGLWLAVSVGVLAVCCLLSIVVGTKNLSPATIWDAFAHYTGTTDQSIVRDLRVPRTVLAVLVGAALGISGAVIQAVTRNPLADTQVLGINAGAGLFVVIAIGLLGLSSITAYVWFAFAGVVVAMVLVYALAAVGRGPATPVRLLLAGVALGAVLEGISSGIRLIRPRAFYYLRFWDVGALTGRGWDVIGAVAPFVVAGLVLALLVARSLNTVALGDDLARSLGANLGRTRAGAVLSVTLLAGAATAAVGPIGFVGLMVPHVARWITGPDQRWIFAYTLVGGPTLLLAADVLGRVVLRPGELQAGVVTAFVGAPVLIWLVRRRSASAL</sequence>
<evidence type="ECO:0000256" key="4">
    <source>
        <dbReference type="ARBA" id="ARBA00022475"/>
    </source>
</evidence>
<dbReference type="RefSeq" id="WP_380115265.1">
    <property type="nucleotide sequence ID" value="NZ_JBHSIU010000014.1"/>
</dbReference>
<dbReference type="PANTHER" id="PTHR30472">
    <property type="entry name" value="FERRIC ENTEROBACTIN TRANSPORT SYSTEM PERMEASE PROTEIN"/>
    <property type="match status" value="1"/>
</dbReference>
<feature type="transmembrane region" description="Helical" evidence="8">
    <location>
        <begin position="329"/>
        <end position="351"/>
    </location>
</feature>
<evidence type="ECO:0000256" key="6">
    <source>
        <dbReference type="ARBA" id="ARBA00022989"/>
    </source>
</evidence>
<feature type="transmembrane region" description="Helical" evidence="8">
    <location>
        <begin position="112"/>
        <end position="131"/>
    </location>
</feature>
<dbReference type="EMBL" id="JBHSIU010000014">
    <property type="protein sequence ID" value="MFC4998983.1"/>
    <property type="molecule type" value="Genomic_DNA"/>
</dbReference>
<feature type="transmembrane region" description="Helical" evidence="8">
    <location>
        <begin position="169"/>
        <end position="187"/>
    </location>
</feature>
<reference evidence="10" key="1">
    <citation type="journal article" date="2019" name="Int. J. Syst. Evol. Microbiol.">
        <title>The Global Catalogue of Microorganisms (GCM) 10K type strain sequencing project: providing services to taxonomists for standard genome sequencing and annotation.</title>
        <authorList>
            <consortium name="The Broad Institute Genomics Platform"/>
            <consortium name="The Broad Institute Genome Sequencing Center for Infectious Disease"/>
            <person name="Wu L."/>
            <person name="Ma J."/>
        </authorList>
    </citation>
    <scope>NUCLEOTIDE SEQUENCE [LARGE SCALE GENOMIC DNA]</scope>
    <source>
        <strain evidence="10">CGMCC 4.7152</strain>
    </source>
</reference>
<keyword evidence="7 8" id="KW-0472">Membrane</keyword>
<evidence type="ECO:0000256" key="1">
    <source>
        <dbReference type="ARBA" id="ARBA00004651"/>
    </source>
</evidence>
<dbReference type="Proteomes" id="UP001595912">
    <property type="component" value="Unassembled WGS sequence"/>
</dbReference>
<feature type="transmembrane region" description="Helical" evidence="8">
    <location>
        <begin position="199"/>
        <end position="220"/>
    </location>
</feature>
<dbReference type="CDD" id="cd06550">
    <property type="entry name" value="TM_ABC_iron-siderophores_like"/>
    <property type="match status" value="1"/>
</dbReference>
<dbReference type="Gene3D" id="1.10.3470.10">
    <property type="entry name" value="ABC transporter involved in vitamin B12 uptake, BtuC"/>
    <property type="match status" value="1"/>
</dbReference>
<dbReference type="InterPro" id="IPR000522">
    <property type="entry name" value="ABC_transptr_permease_BtuC"/>
</dbReference>
<proteinExistence type="inferred from homology"/>
<keyword evidence="4" id="KW-1003">Cell membrane</keyword>
<evidence type="ECO:0000256" key="2">
    <source>
        <dbReference type="ARBA" id="ARBA00007935"/>
    </source>
</evidence>
<keyword evidence="5 8" id="KW-0812">Transmembrane</keyword>
<dbReference type="Pfam" id="PF01032">
    <property type="entry name" value="FecCD"/>
    <property type="match status" value="1"/>
</dbReference>
<protein>
    <submittedName>
        <fullName evidence="9">FecCD family ABC transporter permease</fullName>
    </submittedName>
</protein>
<dbReference type="SUPFAM" id="SSF81345">
    <property type="entry name" value="ABC transporter involved in vitamin B12 uptake, BtuC"/>
    <property type="match status" value="1"/>
</dbReference>
<comment type="similarity">
    <text evidence="2">Belongs to the binding-protein-dependent transport system permease family. FecCD subfamily.</text>
</comment>
<accession>A0ABV9VUP5</accession>
<comment type="subcellular location">
    <subcellularLocation>
        <location evidence="1">Cell membrane</location>
        <topology evidence="1">Multi-pass membrane protein</topology>
    </subcellularLocation>
</comment>
<evidence type="ECO:0000256" key="7">
    <source>
        <dbReference type="ARBA" id="ARBA00023136"/>
    </source>
</evidence>
<feature type="transmembrane region" description="Helical" evidence="8">
    <location>
        <begin position="357"/>
        <end position="375"/>
    </location>
</feature>
<comment type="caution">
    <text evidence="9">The sequence shown here is derived from an EMBL/GenBank/DDBJ whole genome shotgun (WGS) entry which is preliminary data.</text>
</comment>
<evidence type="ECO:0000313" key="10">
    <source>
        <dbReference type="Proteomes" id="UP001595912"/>
    </source>
</evidence>
<organism evidence="9 10">
    <name type="scientific">Dactylosporangium cerinum</name>
    <dbReference type="NCBI Taxonomy" id="1434730"/>
    <lineage>
        <taxon>Bacteria</taxon>
        <taxon>Bacillati</taxon>
        <taxon>Actinomycetota</taxon>
        <taxon>Actinomycetes</taxon>
        <taxon>Micromonosporales</taxon>
        <taxon>Micromonosporaceae</taxon>
        <taxon>Dactylosporangium</taxon>
    </lineage>
</organism>
<feature type="transmembrane region" description="Helical" evidence="8">
    <location>
        <begin position="143"/>
        <end position="162"/>
    </location>
</feature>
<evidence type="ECO:0000256" key="3">
    <source>
        <dbReference type="ARBA" id="ARBA00022448"/>
    </source>
</evidence>
<keyword evidence="6 8" id="KW-1133">Transmembrane helix</keyword>
<gene>
    <name evidence="9" type="ORF">ACFPIJ_14195</name>
</gene>
<feature type="transmembrane region" description="Helical" evidence="8">
    <location>
        <begin position="289"/>
        <end position="317"/>
    </location>
</feature>
<feature type="transmembrane region" description="Helical" evidence="8">
    <location>
        <begin position="241"/>
        <end position="262"/>
    </location>
</feature>
<keyword evidence="3" id="KW-0813">Transport</keyword>